<proteinExistence type="predicted"/>
<evidence type="ECO:0000313" key="3">
    <source>
        <dbReference type="Proteomes" id="UP000281084"/>
    </source>
</evidence>
<gene>
    <name evidence="2" type="ORF">D7V64_17560</name>
</gene>
<dbReference type="InterPro" id="IPR011049">
    <property type="entry name" value="Serralysin-like_metalloprot_C"/>
</dbReference>
<dbReference type="EMBL" id="RAXZ01000118">
    <property type="protein sequence ID" value="RKG45888.1"/>
    <property type="molecule type" value="Genomic_DNA"/>
</dbReference>
<feature type="non-terminal residue" evidence="2">
    <location>
        <position position="1"/>
    </location>
</feature>
<dbReference type="Gene3D" id="2.150.10.10">
    <property type="entry name" value="Serralysin-like metalloprotease, C-terminal"/>
    <property type="match status" value="1"/>
</dbReference>
<feature type="domain" description="Trimeric autotransporter adhesin YadA-like stalk" evidence="1">
    <location>
        <begin position="78"/>
        <end position="117"/>
    </location>
</feature>
<dbReference type="Pfam" id="PF05662">
    <property type="entry name" value="YadA_stalk"/>
    <property type="match status" value="1"/>
</dbReference>
<accession>A0A3A8FHH5</accession>
<evidence type="ECO:0000313" key="2">
    <source>
        <dbReference type="EMBL" id="RKG45888.1"/>
    </source>
</evidence>
<evidence type="ECO:0000259" key="1">
    <source>
        <dbReference type="Pfam" id="PF05662"/>
    </source>
</evidence>
<comment type="caution">
    <text evidence="2">The sequence shown here is derived from an EMBL/GenBank/DDBJ whole genome shotgun (WGS) entry which is preliminary data.</text>
</comment>
<organism evidence="2 3">
    <name type="scientific">Acinetobacter cumulans</name>
    <dbReference type="NCBI Taxonomy" id="2136182"/>
    <lineage>
        <taxon>Bacteria</taxon>
        <taxon>Pseudomonadati</taxon>
        <taxon>Pseudomonadota</taxon>
        <taxon>Gammaproteobacteria</taxon>
        <taxon>Moraxellales</taxon>
        <taxon>Moraxellaceae</taxon>
        <taxon>Acinetobacter</taxon>
    </lineage>
</organism>
<feature type="non-terminal residue" evidence="2">
    <location>
        <position position="135"/>
    </location>
</feature>
<dbReference type="GO" id="GO:0019867">
    <property type="term" value="C:outer membrane"/>
    <property type="evidence" value="ECO:0007669"/>
    <property type="project" value="InterPro"/>
</dbReference>
<dbReference type="Proteomes" id="UP000281084">
    <property type="component" value="Unassembled WGS sequence"/>
</dbReference>
<reference evidence="2 3" key="1">
    <citation type="submission" date="2018-09" db="EMBL/GenBank/DDBJ databases">
        <title>The draft genome of Acinetobacter spp. strains.</title>
        <authorList>
            <person name="Qin J."/>
            <person name="Feng Y."/>
            <person name="Zong Z."/>
        </authorList>
    </citation>
    <scope>NUCLEOTIDE SEQUENCE [LARGE SCALE GENOMIC DNA]</scope>
    <source>
        <strain evidence="2 3">WCHAc060002</strain>
    </source>
</reference>
<dbReference type="AlphaFoldDB" id="A0A3A8FHH5"/>
<dbReference type="SUPFAM" id="SSF101967">
    <property type="entry name" value="Adhesin YadA, collagen-binding domain"/>
    <property type="match status" value="1"/>
</dbReference>
<sequence length="135" mass="13329">ASPSAGLTTVTFDVNSQGVVNSAQLPVVYTDASGNPVYKQPNGTWNTAADGSGTVVPAANIITSVQSATGSTTAPTTLTNVKDGAISATSKDAINGSQLKGAMDSTATVLGGGASYNPVTNTFTNPTYNLTNAAG</sequence>
<protein>
    <recommendedName>
        <fullName evidence="1">Trimeric autotransporter adhesin YadA-like stalk domain-containing protein</fullName>
    </recommendedName>
</protein>
<dbReference type="InterPro" id="IPR008635">
    <property type="entry name" value="Coiled_stalk_dom"/>
</dbReference>
<name>A0A3A8FHH5_9GAMM</name>